<evidence type="ECO:0000259" key="8">
    <source>
        <dbReference type="Pfam" id="PF01435"/>
    </source>
</evidence>
<evidence type="ECO:0000313" key="10">
    <source>
        <dbReference type="Proteomes" id="UP001049176"/>
    </source>
</evidence>
<dbReference type="GO" id="GO:0005743">
    <property type="term" value="C:mitochondrial inner membrane"/>
    <property type="evidence" value="ECO:0007669"/>
    <property type="project" value="TreeGrafter"/>
</dbReference>
<dbReference type="GO" id="GO:0006515">
    <property type="term" value="P:protein quality control for misfolded or incompletely synthesized proteins"/>
    <property type="evidence" value="ECO:0007669"/>
    <property type="project" value="TreeGrafter"/>
</dbReference>
<keyword evidence="10" id="KW-1185">Reference proteome</keyword>
<dbReference type="GeneID" id="66076130"/>
<dbReference type="OrthoDB" id="7464992at2759"/>
<keyword evidence="7" id="KW-1133">Transmembrane helix</keyword>
<name>A0A9P7S111_9AGAR</name>
<keyword evidence="5 6" id="KW-0482">Metalloprotease</keyword>
<keyword evidence="3 6" id="KW-0378">Hydrolase</keyword>
<protein>
    <recommendedName>
        <fullName evidence="8">Peptidase M48 domain-containing protein</fullName>
    </recommendedName>
</protein>
<evidence type="ECO:0000313" key="9">
    <source>
        <dbReference type="EMBL" id="KAG7093372.1"/>
    </source>
</evidence>
<sequence>MFCSWRRINASPFKHLASRSLSQRPRYVRFEINPTPSGPGGNGKRPKGFFGSRTWPMKVGAGLIGAGAVYYVTHLEQVPETGRWRFINVGPTVEAKMGDLTRQQTYQEYQGQIVPPHHPVSIHVRRVVSQILAASNLGVVKGHTPVVQSPIDNVWNPDATSEYTRSDATLGDQREWDVVVVNDQKMINAAALPGTVIVFTGILPVCRDERGLAAVLSHEIAHVVARHSAERLSSQAVAIAFMIVLAAFGLDLGISSLIHSLLLDLPNSRTQEREADIIGIRLMAKACYDPKGAPEMFSRLAQLESGRRAPQFMTTHPTSESRVKYLEQILPEAYNILAANPNCARIQDEATAFRDMARMRSPGRPRDDDEEVW</sequence>
<evidence type="ECO:0000256" key="5">
    <source>
        <dbReference type="ARBA" id="ARBA00023049"/>
    </source>
</evidence>
<dbReference type="GO" id="GO:0034982">
    <property type="term" value="P:mitochondrial protein processing"/>
    <property type="evidence" value="ECO:0007669"/>
    <property type="project" value="TreeGrafter"/>
</dbReference>
<feature type="domain" description="Peptidase M48" evidence="8">
    <location>
        <begin position="170"/>
        <end position="328"/>
    </location>
</feature>
<keyword evidence="7" id="KW-0812">Transmembrane</keyword>
<dbReference type="GO" id="GO:0004222">
    <property type="term" value="F:metalloendopeptidase activity"/>
    <property type="evidence" value="ECO:0007669"/>
    <property type="project" value="InterPro"/>
</dbReference>
<comment type="cofactor">
    <cofactor evidence="6">
        <name>Zn(2+)</name>
        <dbReference type="ChEBI" id="CHEBI:29105"/>
    </cofactor>
    <text evidence="6">Binds 1 zinc ion per subunit.</text>
</comment>
<evidence type="ECO:0000256" key="4">
    <source>
        <dbReference type="ARBA" id="ARBA00022833"/>
    </source>
</evidence>
<keyword evidence="7" id="KW-0472">Membrane</keyword>
<keyword evidence="1 6" id="KW-0645">Protease</keyword>
<comment type="caution">
    <text evidence="9">The sequence shown here is derived from an EMBL/GenBank/DDBJ whole genome shotgun (WGS) entry which is preliminary data.</text>
</comment>
<dbReference type="CDD" id="cd07331">
    <property type="entry name" value="M48C_Oma1_like"/>
    <property type="match status" value="1"/>
</dbReference>
<dbReference type="Pfam" id="PF01435">
    <property type="entry name" value="Peptidase_M48"/>
    <property type="match status" value="1"/>
</dbReference>
<keyword evidence="2" id="KW-0479">Metal-binding</keyword>
<gene>
    <name evidence="9" type="ORF">E1B28_007054</name>
</gene>
<dbReference type="AlphaFoldDB" id="A0A9P7S111"/>
<dbReference type="Gene3D" id="3.30.2010.10">
    <property type="entry name" value="Metalloproteases ('zincins'), catalytic domain"/>
    <property type="match status" value="1"/>
</dbReference>
<dbReference type="KEGG" id="more:E1B28_007054"/>
<dbReference type="PANTHER" id="PTHR22726">
    <property type="entry name" value="METALLOENDOPEPTIDASE OMA1"/>
    <property type="match status" value="1"/>
</dbReference>
<comment type="similarity">
    <text evidence="6">Belongs to the peptidase M48 family.</text>
</comment>
<evidence type="ECO:0000256" key="2">
    <source>
        <dbReference type="ARBA" id="ARBA00022723"/>
    </source>
</evidence>
<proteinExistence type="inferred from homology"/>
<dbReference type="EMBL" id="CM032184">
    <property type="protein sequence ID" value="KAG7093372.1"/>
    <property type="molecule type" value="Genomic_DNA"/>
</dbReference>
<evidence type="ECO:0000256" key="7">
    <source>
        <dbReference type="SAM" id="Phobius"/>
    </source>
</evidence>
<dbReference type="Proteomes" id="UP001049176">
    <property type="component" value="Chromosome 4"/>
</dbReference>
<evidence type="ECO:0000256" key="1">
    <source>
        <dbReference type="ARBA" id="ARBA00022670"/>
    </source>
</evidence>
<dbReference type="PANTHER" id="PTHR22726:SF1">
    <property type="entry name" value="METALLOENDOPEPTIDASE OMA1, MITOCHONDRIAL"/>
    <property type="match status" value="1"/>
</dbReference>
<reference evidence="9" key="1">
    <citation type="journal article" date="2021" name="Genome Biol. Evol.">
        <title>The assembled and annotated genome of the fairy-ring fungus Marasmius oreades.</title>
        <authorList>
            <person name="Hiltunen M."/>
            <person name="Ament-Velasquez S.L."/>
            <person name="Johannesson H."/>
        </authorList>
    </citation>
    <scope>NUCLEOTIDE SEQUENCE</scope>
    <source>
        <strain evidence="9">03SP1</strain>
    </source>
</reference>
<dbReference type="InterPro" id="IPR001915">
    <property type="entry name" value="Peptidase_M48"/>
</dbReference>
<dbReference type="InterPro" id="IPR051156">
    <property type="entry name" value="Mito/Outer_Membr_Metalloprot"/>
</dbReference>
<evidence type="ECO:0000256" key="6">
    <source>
        <dbReference type="RuleBase" id="RU003983"/>
    </source>
</evidence>
<evidence type="ECO:0000256" key="3">
    <source>
        <dbReference type="ARBA" id="ARBA00022801"/>
    </source>
</evidence>
<dbReference type="RefSeq" id="XP_043009842.1">
    <property type="nucleotide sequence ID" value="XM_043151762.1"/>
</dbReference>
<dbReference type="GO" id="GO:0046872">
    <property type="term" value="F:metal ion binding"/>
    <property type="evidence" value="ECO:0007669"/>
    <property type="project" value="UniProtKB-KW"/>
</dbReference>
<keyword evidence="4 6" id="KW-0862">Zinc</keyword>
<accession>A0A9P7S111</accession>
<feature type="transmembrane region" description="Helical" evidence="7">
    <location>
        <begin position="236"/>
        <end position="263"/>
    </location>
</feature>
<organism evidence="9 10">
    <name type="scientific">Marasmius oreades</name>
    <name type="common">fairy-ring Marasmius</name>
    <dbReference type="NCBI Taxonomy" id="181124"/>
    <lineage>
        <taxon>Eukaryota</taxon>
        <taxon>Fungi</taxon>
        <taxon>Dikarya</taxon>
        <taxon>Basidiomycota</taxon>
        <taxon>Agaricomycotina</taxon>
        <taxon>Agaricomycetes</taxon>
        <taxon>Agaricomycetidae</taxon>
        <taxon>Agaricales</taxon>
        <taxon>Marasmiineae</taxon>
        <taxon>Marasmiaceae</taxon>
        <taxon>Marasmius</taxon>
    </lineage>
</organism>